<protein>
    <submittedName>
        <fullName evidence="2">Uncharacterized protein</fullName>
    </submittedName>
</protein>
<dbReference type="InterPro" id="IPR018247">
    <property type="entry name" value="EF_Hand_1_Ca_BS"/>
</dbReference>
<gene>
    <name evidence="2" type="ORF">RI543_002268</name>
</gene>
<accession>A0AAN7WTC6</accession>
<organism evidence="2 3">
    <name type="scientific">Arxiozyma heterogenica</name>
    <dbReference type="NCBI Taxonomy" id="278026"/>
    <lineage>
        <taxon>Eukaryota</taxon>
        <taxon>Fungi</taxon>
        <taxon>Dikarya</taxon>
        <taxon>Ascomycota</taxon>
        <taxon>Saccharomycotina</taxon>
        <taxon>Saccharomycetes</taxon>
        <taxon>Saccharomycetales</taxon>
        <taxon>Saccharomycetaceae</taxon>
        <taxon>Arxiozyma</taxon>
    </lineage>
</organism>
<reference evidence="3" key="1">
    <citation type="submission" date="2023-07" db="EMBL/GenBank/DDBJ databases">
        <title>A draft genome of Kazachstania heterogenica Y-27499.</title>
        <authorList>
            <person name="Donic C."/>
            <person name="Kralova J.S."/>
            <person name="Fidel L."/>
            <person name="Ben-Dor S."/>
            <person name="Jung S."/>
        </authorList>
    </citation>
    <scope>NUCLEOTIDE SEQUENCE [LARGE SCALE GENOMIC DNA]</scope>
    <source>
        <strain evidence="3">Y27499</strain>
    </source>
</reference>
<feature type="compositionally biased region" description="Acidic residues" evidence="1">
    <location>
        <begin position="87"/>
        <end position="111"/>
    </location>
</feature>
<dbReference type="Proteomes" id="UP001306508">
    <property type="component" value="Unassembled WGS sequence"/>
</dbReference>
<feature type="region of interest" description="Disordered" evidence="1">
    <location>
        <begin position="86"/>
        <end position="112"/>
    </location>
</feature>
<evidence type="ECO:0000256" key="1">
    <source>
        <dbReference type="SAM" id="MobiDB-lite"/>
    </source>
</evidence>
<evidence type="ECO:0000313" key="3">
    <source>
        <dbReference type="Proteomes" id="UP001306508"/>
    </source>
</evidence>
<keyword evidence="3" id="KW-1185">Reference proteome</keyword>
<name>A0AAN7WTC6_9SACH</name>
<evidence type="ECO:0000313" key="2">
    <source>
        <dbReference type="EMBL" id="KAK5780508.1"/>
    </source>
</evidence>
<dbReference type="EMBL" id="JAWIZZ010000041">
    <property type="protein sequence ID" value="KAK5780508.1"/>
    <property type="molecule type" value="Genomic_DNA"/>
</dbReference>
<sequence length="346" mass="40424">MISYSDDQLYKDAVFSSKNNELKKSMSYWVPLMNKCFVRNSDKDNVDQAIVIDDTFYQNLPLVIEFLQSLFGYALEVNQNNIFAGNSEDDYEIDTEEEEEEEEEENIENENDEKHLKNTKFFQFGLKEDDEIDFTNEESNNQVIDSDDNNSISITDFNDFMKEGRAVFRLMIEFILSIINTKMNNTNDKTSLIKLYTILADCFKELDDIKNSLNYYNLALASCEQMNNTNLKISILLKITELIKWTDQPMEKSDYYFKIYKKSLIEAIKLIKSSKDDEYIPILPGLKEELHELKLQGSRTNDIRSLHPDFDNVLKRALGQISTDTIKIDNVNDLSNLIQKKKPKRK</sequence>
<comment type="caution">
    <text evidence="2">The sequence shown here is derived from an EMBL/GenBank/DDBJ whole genome shotgun (WGS) entry which is preliminary data.</text>
</comment>
<dbReference type="PROSITE" id="PS00018">
    <property type="entry name" value="EF_HAND_1"/>
    <property type="match status" value="1"/>
</dbReference>
<dbReference type="AlphaFoldDB" id="A0AAN7WTC6"/>
<proteinExistence type="predicted"/>